<reference evidence="2" key="3">
    <citation type="submission" date="2018-05" db="EMBL/GenBank/DDBJ databases">
        <title>OgluRS3 (Oryza glumaepatula Reference Sequence Version 3).</title>
        <authorList>
            <person name="Zhang J."/>
            <person name="Kudrna D."/>
            <person name="Lee S."/>
            <person name="Talag J."/>
            <person name="Welchert J."/>
            <person name="Wing R.A."/>
        </authorList>
    </citation>
    <scope>NUCLEOTIDE SEQUENCE [LARGE SCALE GENOMIC DNA]</scope>
</reference>
<evidence type="ECO:0000313" key="2">
    <source>
        <dbReference type="EnsemblPlants" id="OGLUM01G12730.1"/>
    </source>
</evidence>
<dbReference type="Gramene" id="OGLUM01G12730.1">
    <property type="protein sequence ID" value="OGLUM01G12730.1"/>
    <property type="gene ID" value="OGLUM01G12730"/>
</dbReference>
<dbReference type="Proteomes" id="UP000026961">
    <property type="component" value="Chromosome 1"/>
</dbReference>
<accession>A0A0D9Y6R3</accession>
<protein>
    <submittedName>
        <fullName evidence="2">Uncharacterized protein</fullName>
    </submittedName>
</protein>
<feature type="region of interest" description="Disordered" evidence="1">
    <location>
        <begin position="26"/>
        <end position="61"/>
    </location>
</feature>
<reference evidence="2" key="1">
    <citation type="submission" date="2013-08" db="EMBL/GenBank/DDBJ databases">
        <title>Oryza genome evolution.</title>
        <authorList>
            <person name="Wing R.A."/>
            <person name="Panaud O."/>
            <person name="Oliveira A.C."/>
        </authorList>
    </citation>
    <scope>NUCLEOTIDE SEQUENCE</scope>
</reference>
<evidence type="ECO:0000256" key="1">
    <source>
        <dbReference type="SAM" id="MobiDB-lite"/>
    </source>
</evidence>
<keyword evidence="3" id="KW-1185">Reference proteome</keyword>
<proteinExistence type="predicted"/>
<sequence length="61" mass="6322">MEKGSQCVGMKECSSDTVAMPPIVDASSAVHWRPPTASPSPATSRPNPTPPRAAMPPVVAH</sequence>
<organism evidence="2">
    <name type="scientific">Oryza glumipatula</name>
    <dbReference type="NCBI Taxonomy" id="40148"/>
    <lineage>
        <taxon>Eukaryota</taxon>
        <taxon>Viridiplantae</taxon>
        <taxon>Streptophyta</taxon>
        <taxon>Embryophyta</taxon>
        <taxon>Tracheophyta</taxon>
        <taxon>Spermatophyta</taxon>
        <taxon>Magnoliopsida</taxon>
        <taxon>Liliopsida</taxon>
        <taxon>Poales</taxon>
        <taxon>Poaceae</taxon>
        <taxon>BOP clade</taxon>
        <taxon>Oryzoideae</taxon>
        <taxon>Oryzeae</taxon>
        <taxon>Oryzinae</taxon>
        <taxon>Oryza</taxon>
    </lineage>
</organism>
<dbReference type="EnsemblPlants" id="OGLUM01G12730.1">
    <property type="protein sequence ID" value="OGLUM01G12730.1"/>
    <property type="gene ID" value="OGLUM01G12730"/>
</dbReference>
<reference evidence="2" key="2">
    <citation type="submission" date="2015-04" db="UniProtKB">
        <authorList>
            <consortium name="EnsemblPlants"/>
        </authorList>
    </citation>
    <scope>IDENTIFICATION</scope>
</reference>
<dbReference type="HOGENOM" id="CLU_2926358_0_0_1"/>
<dbReference type="AlphaFoldDB" id="A0A0D9Y6R3"/>
<name>A0A0D9Y6R3_9ORYZ</name>
<evidence type="ECO:0000313" key="3">
    <source>
        <dbReference type="Proteomes" id="UP000026961"/>
    </source>
</evidence>
<feature type="compositionally biased region" description="Low complexity" evidence="1">
    <location>
        <begin position="33"/>
        <end position="46"/>
    </location>
</feature>